<comment type="similarity">
    <text evidence="2">Belongs to the bacterial solute-binding protein 2 family.</text>
</comment>
<evidence type="ECO:0000256" key="4">
    <source>
        <dbReference type="SAM" id="SignalP"/>
    </source>
</evidence>
<feature type="signal peptide" evidence="4">
    <location>
        <begin position="1"/>
        <end position="24"/>
    </location>
</feature>
<comment type="caution">
    <text evidence="6">The sequence shown here is derived from an EMBL/GenBank/DDBJ whole genome shotgun (WGS) entry which is preliminary data.</text>
</comment>
<dbReference type="InterPro" id="IPR025997">
    <property type="entry name" value="SBP_2_dom"/>
</dbReference>
<protein>
    <submittedName>
        <fullName evidence="6">ABC-type sugar transport system substrate-binding protein</fullName>
    </submittedName>
</protein>
<dbReference type="EMBL" id="JAVDXT010000002">
    <property type="protein sequence ID" value="MDR7378376.1"/>
    <property type="molecule type" value="Genomic_DNA"/>
</dbReference>
<feature type="domain" description="Periplasmic binding protein" evidence="5">
    <location>
        <begin position="27"/>
        <end position="302"/>
    </location>
</feature>
<gene>
    <name evidence="6" type="ORF">J2X19_003055</name>
</gene>
<dbReference type="Pfam" id="PF13407">
    <property type="entry name" value="Peripla_BP_4"/>
    <property type="match status" value="1"/>
</dbReference>
<dbReference type="Gene3D" id="3.40.50.2300">
    <property type="match status" value="2"/>
</dbReference>
<dbReference type="Proteomes" id="UP001180487">
    <property type="component" value="Unassembled WGS sequence"/>
</dbReference>
<evidence type="ECO:0000259" key="5">
    <source>
        <dbReference type="Pfam" id="PF13407"/>
    </source>
</evidence>
<keyword evidence="3 4" id="KW-0732">Signal</keyword>
<dbReference type="InterPro" id="IPR028082">
    <property type="entry name" value="Peripla_BP_I"/>
</dbReference>
<comment type="subcellular location">
    <subcellularLocation>
        <location evidence="1">Cell envelope</location>
    </subcellularLocation>
</comment>
<evidence type="ECO:0000256" key="3">
    <source>
        <dbReference type="ARBA" id="ARBA00022729"/>
    </source>
</evidence>
<evidence type="ECO:0000256" key="2">
    <source>
        <dbReference type="ARBA" id="ARBA00007639"/>
    </source>
</evidence>
<reference evidence="6 7" key="1">
    <citation type="submission" date="2023-07" db="EMBL/GenBank/DDBJ databases">
        <title>Sorghum-associated microbial communities from plants grown in Nebraska, USA.</title>
        <authorList>
            <person name="Schachtman D."/>
        </authorList>
    </citation>
    <scope>NUCLEOTIDE SEQUENCE [LARGE SCALE GENOMIC DNA]</scope>
    <source>
        <strain evidence="6 7">BE313</strain>
    </source>
</reference>
<evidence type="ECO:0000256" key="1">
    <source>
        <dbReference type="ARBA" id="ARBA00004196"/>
    </source>
</evidence>
<sequence>MQRYTLIRYVLLCWALLAVGSAHAVTVAFINPGKSNEAYWVAATQAMQVAARSLDWQLEVQYAERDHLRVLDLARSMVARPPAQRPDYVILSNDNATGAELLRLFDGSGIKCFMAFSRLSAADEAQLGGPRQRHKDWIGSLEPLAEEAGYLTAKALIQQGRSARAQAADGKLHLLAIAGDRSTPSSVRRNEGLQRAVAEAQDVVLEQTIYAGWTRDKAAEQADWLYERYPTARLVWAGNDLMAFGAMQALEKRGGTPGKNMWFSGINASADGMQAIQSGRLAALAGGHFIAGAWALVMLYDYHHGRDFADEGLQLEASMFVLFDPAMARKFEARFGQRYDSIDFRRYSKVLNPKLARYSFGFAQLLR</sequence>
<evidence type="ECO:0000313" key="6">
    <source>
        <dbReference type="EMBL" id="MDR7378376.1"/>
    </source>
</evidence>
<evidence type="ECO:0000313" key="7">
    <source>
        <dbReference type="Proteomes" id="UP001180487"/>
    </source>
</evidence>
<dbReference type="SUPFAM" id="SSF53822">
    <property type="entry name" value="Periplasmic binding protein-like I"/>
    <property type="match status" value="1"/>
</dbReference>
<dbReference type="PANTHER" id="PTHR46847:SF2">
    <property type="entry name" value="ABC TRANSPORTER SUGAR-BINDING PROTEIN"/>
    <property type="match status" value="1"/>
</dbReference>
<dbReference type="PANTHER" id="PTHR46847">
    <property type="entry name" value="D-ALLOSE-BINDING PERIPLASMIC PROTEIN-RELATED"/>
    <property type="match status" value="1"/>
</dbReference>
<dbReference type="CDD" id="cd06324">
    <property type="entry name" value="PBP1_ABC_sugar_binding-like"/>
    <property type="match status" value="1"/>
</dbReference>
<accession>A0ABU2CAP4</accession>
<keyword evidence="7" id="KW-1185">Reference proteome</keyword>
<name>A0ABU2CAP4_9BURK</name>
<feature type="chain" id="PRO_5046628831" evidence="4">
    <location>
        <begin position="25"/>
        <end position="367"/>
    </location>
</feature>
<keyword evidence="6" id="KW-0813">Transport</keyword>
<proteinExistence type="inferred from homology"/>
<organism evidence="6 7">
    <name type="scientific">Rhodoferax ferrireducens</name>
    <dbReference type="NCBI Taxonomy" id="192843"/>
    <lineage>
        <taxon>Bacteria</taxon>
        <taxon>Pseudomonadati</taxon>
        <taxon>Pseudomonadota</taxon>
        <taxon>Betaproteobacteria</taxon>
        <taxon>Burkholderiales</taxon>
        <taxon>Comamonadaceae</taxon>
        <taxon>Rhodoferax</taxon>
    </lineage>
</organism>
<dbReference type="RefSeq" id="WP_310374412.1">
    <property type="nucleotide sequence ID" value="NZ_JAVDXT010000002.1"/>
</dbReference>
<keyword evidence="6" id="KW-0762">Sugar transport</keyword>